<gene>
    <name evidence="2" type="ORF">DL762_004047</name>
</gene>
<dbReference type="EMBL" id="QJNS01000095">
    <property type="protein sequence ID" value="RYO87861.1"/>
    <property type="molecule type" value="Genomic_DNA"/>
</dbReference>
<feature type="compositionally biased region" description="Basic residues" evidence="1">
    <location>
        <begin position="337"/>
        <end position="347"/>
    </location>
</feature>
<evidence type="ECO:0000256" key="1">
    <source>
        <dbReference type="SAM" id="MobiDB-lite"/>
    </source>
</evidence>
<feature type="region of interest" description="Disordered" evidence="1">
    <location>
        <begin position="1"/>
        <end position="309"/>
    </location>
</feature>
<dbReference type="InterPro" id="IPR028322">
    <property type="entry name" value="PNRC-like_rgn"/>
</dbReference>
<feature type="compositionally biased region" description="Low complexity" evidence="1">
    <location>
        <begin position="135"/>
        <end position="149"/>
    </location>
</feature>
<sequence length="431" mass="46816">MTQSTQPKNTPGRRRQGRNNNNTNTITTTNNNSNHKTPQKMYASENDILSYKKNSPYASPCTPQRPGASGGDLSPFLQTGSTNPKQRNKSNRNRNKHGGGGAESPGHQKQNRPSPPILSQQESTPAIFAGSTFHASPAPSALPMPSFFARSHSDSPTVKSTMGPGQEPSPPCTDSEDAPSPPPVPRDEESPLEFFFRADRAEKARSHRANSVNAVTALTPGPFSSPRDSPQKQNTVPRVATGTQAGRHPVIPQRNTAPGISANELDGTPGQPLGPAFSTPYQQRIRAARSGSDTTQITPTLSQKHDMDPSDALKRYLFHGQLDSSPPLASPKQQQALRRRQSPKHFPPRQQPPQKSPQQLVSQPPSPPEQQMPEQQSLPRGMFPASVLGDYSSTIRSKTPVEAVSTSPQRPDNIITMEDSLRRMLKLSPSN</sequence>
<accession>A0ABY0H9H0</accession>
<evidence type="ECO:0000313" key="2">
    <source>
        <dbReference type="EMBL" id="RYO87861.1"/>
    </source>
</evidence>
<dbReference type="Pfam" id="PF15365">
    <property type="entry name" value="PNRC"/>
    <property type="match status" value="1"/>
</dbReference>
<organism evidence="2 3">
    <name type="scientific">Monosporascus cannonballus</name>
    <dbReference type="NCBI Taxonomy" id="155416"/>
    <lineage>
        <taxon>Eukaryota</taxon>
        <taxon>Fungi</taxon>
        <taxon>Dikarya</taxon>
        <taxon>Ascomycota</taxon>
        <taxon>Pezizomycotina</taxon>
        <taxon>Sordariomycetes</taxon>
        <taxon>Xylariomycetidae</taxon>
        <taxon>Xylariales</taxon>
        <taxon>Xylariales incertae sedis</taxon>
        <taxon>Monosporascus</taxon>
    </lineage>
</organism>
<reference evidence="2 3" key="1">
    <citation type="submission" date="2018-06" db="EMBL/GenBank/DDBJ databases">
        <title>Complete Genomes of Monosporascus.</title>
        <authorList>
            <person name="Robinson A.J."/>
            <person name="Natvig D.O."/>
        </authorList>
    </citation>
    <scope>NUCLEOTIDE SEQUENCE [LARGE SCALE GENOMIC DNA]</scope>
    <source>
        <strain evidence="2 3">CBS 609.92</strain>
    </source>
</reference>
<evidence type="ECO:0000313" key="3">
    <source>
        <dbReference type="Proteomes" id="UP000294003"/>
    </source>
</evidence>
<dbReference type="Proteomes" id="UP000294003">
    <property type="component" value="Unassembled WGS sequence"/>
</dbReference>
<feature type="compositionally biased region" description="Polar residues" evidence="1">
    <location>
        <begin position="226"/>
        <end position="244"/>
    </location>
</feature>
<feature type="compositionally biased region" description="Polar residues" evidence="1">
    <location>
        <begin position="107"/>
        <end position="124"/>
    </location>
</feature>
<keyword evidence="3" id="KW-1185">Reference proteome</keyword>
<protein>
    <submittedName>
        <fullName evidence="2">Uncharacterized protein</fullName>
    </submittedName>
</protein>
<comment type="caution">
    <text evidence="2">The sequence shown here is derived from an EMBL/GenBank/DDBJ whole genome shotgun (WGS) entry which is preliminary data.</text>
</comment>
<name>A0ABY0H9H0_9PEZI</name>
<feature type="compositionally biased region" description="Polar residues" evidence="1">
    <location>
        <begin position="291"/>
        <end position="302"/>
    </location>
</feature>
<feature type="compositionally biased region" description="Low complexity" evidence="1">
    <location>
        <begin position="19"/>
        <end position="34"/>
    </location>
</feature>
<feature type="compositionally biased region" description="Basic residues" evidence="1">
    <location>
        <begin position="86"/>
        <end position="97"/>
    </location>
</feature>
<proteinExistence type="predicted"/>
<feature type="region of interest" description="Disordered" evidence="1">
    <location>
        <begin position="321"/>
        <end position="412"/>
    </location>
</feature>